<dbReference type="EC" id="3.2.1.58" evidence="14"/>
<dbReference type="OrthoDB" id="62120at2759"/>
<reference evidence="19" key="1">
    <citation type="submission" date="2019-01" db="EMBL/GenBank/DDBJ databases">
        <title>Draft genome sequences of three monokaryotic isolates of the white-rot basidiomycete fungus Dichomitus squalens.</title>
        <authorList>
            <consortium name="DOE Joint Genome Institute"/>
            <person name="Lopez S.C."/>
            <person name="Andreopoulos B."/>
            <person name="Pangilinan J."/>
            <person name="Lipzen A."/>
            <person name="Riley R."/>
            <person name="Ahrendt S."/>
            <person name="Ng V."/>
            <person name="Barry K."/>
            <person name="Daum C."/>
            <person name="Grigoriev I.V."/>
            <person name="Hilden K.S."/>
            <person name="Makela M.R."/>
            <person name="de Vries R.P."/>
        </authorList>
    </citation>
    <scope>NUCLEOTIDE SEQUENCE [LARGE SCALE GENOMIC DNA]</scope>
    <source>
        <strain evidence="19">OM18370.1</strain>
    </source>
</reference>
<dbReference type="InterPro" id="IPR017853">
    <property type="entry name" value="GH"/>
</dbReference>
<evidence type="ECO:0000256" key="15">
    <source>
        <dbReference type="ARBA" id="ARBA00041260"/>
    </source>
</evidence>
<evidence type="ECO:0000256" key="8">
    <source>
        <dbReference type="ARBA" id="ARBA00023136"/>
    </source>
</evidence>
<evidence type="ECO:0000256" key="17">
    <source>
        <dbReference type="SAM" id="Phobius"/>
    </source>
</evidence>
<comment type="function">
    <text evidence="13">Glucosidase involved in the degradation of cellulosic biomass. Active on lichenan.</text>
</comment>
<evidence type="ECO:0000256" key="12">
    <source>
        <dbReference type="ARBA" id="ARBA00036824"/>
    </source>
</evidence>
<dbReference type="GO" id="GO:0071555">
    <property type="term" value="P:cell wall organization"/>
    <property type="evidence" value="ECO:0007669"/>
    <property type="project" value="UniProtKB-KW"/>
</dbReference>
<evidence type="ECO:0000256" key="13">
    <source>
        <dbReference type="ARBA" id="ARBA00037126"/>
    </source>
</evidence>
<dbReference type="PANTHER" id="PTHR31297">
    <property type="entry name" value="GLUCAN ENDO-1,6-BETA-GLUCOSIDASE B"/>
    <property type="match status" value="1"/>
</dbReference>
<keyword evidence="4 17" id="KW-0812">Transmembrane</keyword>
<evidence type="ECO:0000256" key="3">
    <source>
        <dbReference type="ARBA" id="ARBA00022475"/>
    </source>
</evidence>
<feature type="compositionally biased region" description="Low complexity" evidence="16">
    <location>
        <begin position="129"/>
        <end position="143"/>
    </location>
</feature>
<dbReference type="Proteomes" id="UP000292957">
    <property type="component" value="Unassembled WGS sequence"/>
</dbReference>
<dbReference type="GO" id="GO:0009251">
    <property type="term" value="P:glucan catabolic process"/>
    <property type="evidence" value="ECO:0007669"/>
    <property type="project" value="TreeGrafter"/>
</dbReference>
<feature type="region of interest" description="Disordered" evidence="16">
    <location>
        <begin position="23"/>
        <end position="46"/>
    </location>
</feature>
<keyword evidence="10" id="KW-0326">Glycosidase</keyword>
<evidence type="ECO:0000256" key="9">
    <source>
        <dbReference type="ARBA" id="ARBA00023180"/>
    </source>
</evidence>
<dbReference type="Gene3D" id="3.20.20.80">
    <property type="entry name" value="Glycosidases"/>
    <property type="match status" value="1"/>
</dbReference>
<gene>
    <name evidence="19" type="ORF">BD311DRAFT_80315</name>
</gene>
<evidence type="ECO:0000256" key="6">
    <source>
        <dbReference type="ARBA" id="ARBA00022968"/>
    </source>
</evidence>
<proteinExistence type="inferred from homology"/>
<evidence type="ECO:0000259" key="18">
    <source>
        <dbReference type="Pfam" id="PF00150"/>
    </source>
</evidence>
<keyword evidence="11" id="KW-0961">Cell wall biogenesis/degradation</keyword>
<evidence type="ECO:0000256" key="1">
    <source>
        <dbReference type="ARBA" id="ARBA00004401"/>
    </source>
</evidence>
<evidence type="ECO:0000256" key="7">
    <source>
        <dbReference type="ARBA" id="ARBA00022989"/>
    </source>
</evidence>
<accession>A0A4Q9MWV4</accession>
<protein>
    <recommendedName>
        <fullName evidence="14">glucan 1,3-beta-glucosidase</fullName>
        <ecNumber evidence="14">3.2.1.58</ecNumber>
    </recommendedName>
    <alternativeName>
        <fullName evidence="15">Exo-1,3-beta-glucanase D</fullName>
    </alternativeName>
</protein>
<evidence type="ECO:0000256" key="10">
    <source>
        <dbReference type="ARBA" id="ARBA00023295"/>
    </source>
</evidence>
<evidence type="ECO:0000256" key="5">
    <source>
        <dbReference type="ARBA" id="ARBA00022801"/>
    </source>
</evidence>
<keyword evidence="6" id="KW-0735">Signal-anchor</keyword>
<dbReference type="InterPro" id="IPR001547">
    <property type="entry name" value="Glyco_hydro_5"/>
</dbReference>
<dbReference type="Pfam" id="PF00150">
    <property type="entry name" value="Cellulase"/>
    <property type="match status" value="1"/>
</dbReference>
<dbReference type="PANTHER" id="PTHR31297:SF34">
    <property type="entry name" value="GLUCAN 1,3-BETA-GLUCOSIDASE 2"/>
    <property type="match status" value="1"/>
</dbReference>
<evidence type="ECO:0000313" key="19">
    <source>
        <dbReference type="EMBL" id="TBU31907.1"/>
    </source>
</evidence>
<keyword evidence="8 17" id="KW-0472">Membrane</keyword>
<comment type="catalytic activity">
    <reaction evidence="12">
        <text>Successive hydrolysis of beta-D-glucose units from the non-reducing ends of (1-&gt;3)-beta-D-glucans, releasing alpha-glucose.</text>
        <dbReference type="EC" id="3.2.1.58"/>
    </reaction>
</comment>
<feature type="compositionally biased region" description="Low complexity" evidence="16">
    <location>
        <begin position="110"/>
        <end position="121"/>
    </location>
</feature>
<comment type="subcellular location">
    <subcellularLocation>
        <location evidence="1">Cell membrane</location>
        <topology evidence="1">Single-pass type II membrane protein</topology>
    </subcellularLocation>
</comment>
<dbReference type="AlphaFoldDB" id="A0A4Q9MWV4"/>
<dbReference type="GO" id="GO:0009986">
    <property type="term" value="C:cell surface"/>
    <property type="evidence" value="ECO:0007669"/>
    <property type="project" value="TreeGrafter"/>
</dbReference>
<dbReference type="GO" id="GO:0004338">
    <property type="term" value="F:glucan exo-1,3-beta-glucosidase activity"/>
    <property type="evidence" value="ECO:0007669"/>
    <property type="project" value="UniProtKB-EC"/>
</dbReference>
<evidence type="ECO:0000256" key="4">
    <source>
        <dbReference type="ARBA" id="ARBA00022692"/>
    </source>
</evidence>
<dbReference type="GO" id="GO:0005576">
    <property type="term" value="C:extracellular region"/>
    <property type="evidence" value="ECO:0007669"/>
    <property type="project" value="TreeGrafter"/>
</dbReference>
<keyword evidence="9" id="KW-0325">Glycoprotein</keyword>
<feature type="domain" description="Glycoside hydrolase family 5" evidence="18">
    <location>
        <begin position="384"/>
        <end position="608"/>
    </location>
</feature>
<dbReference type="SUPFAM" id="SSF51445">
    <property type="entry name" value="(Trans)glycosidases"/>
    <property type="match status" value="1"/>
</dbReference>
<dbReference type="InterPro" id="IPR050386">
    <property type="entry name" value="Glycosyl_hydrolase_5"/>
</dbReference>
<keyword evidence="3" id="KW-1003">Cell membrane</keyword>
<comment type="similarity">
    <text evidence="2">Belongs to the glycosyl hydrolase 5 (cellulase A) family.</text>
</comment>
<organism evidence="19">
    <name type="scientific">Dichomitus squalens</name>
    <dbReference type="NCBI Taxonomy" id="114155"/>
    <lineage>
        <taxon>Eukaryota</taxon>
        <taxon>Fungi</taxon>
        <taxon>Dikarya</taxon>
        <taxon>Basidiomycota</taxon>
        <taxon>Agaricomycotina</taxon>
        <taxon>Agaricomycetes</taxon>
        <taxon>Polyporales</taxon>
        <taxon>Polyporaceae</taxon>
        <taxon>Dichomitus</taxon>
    </lineage>
</organism>
<keyword evidence="7 17" id="KW-1133">Transmembrane helix</keyword>
<name>A0A4Q9MWV4_9APHY</name>
<keyword evidence="5 19" id="KW-0378">Hydrolase</keyword>
<evidence type="ECO:0000256" key="2">
    <source>
        <dbReference type="ARBA" id="ARBA00005641"/>
    </source>
</evidence>
<dbReference type="EMBL" id="ML143397">
    <property type="protein sequence ID" value="TBU31907.1"/>
    <property type="molecule type" value="Genomic_DNA"/>
</dbReference>
<evidence type="ECO:0000256" key="16">
    <source>
        <dbReference type="SAM" id="MobiDB-lite"/>
    </source>
</evidence>
<feature type="region of interest" description="Disordered" evidence="16">
    <location>
        <begin position="109"/>
        <end position="150"/>
    </location>
</feature>
<evidence type="ECO:0000256" key="11">
    <source>
        <dbReference type="ARBA" id="ARBA00023316"/>
    </source>
</evidence>
<evidence type="ECO:0000256" key="14">
    <source>
        <dbReference type="ARBA" id="ARBA00038929"/>
    </source>
</evidence>
<sequence length="860" mass="91857">MASYSNRFEVPVESIADSVDTPRGSAYLNAPPGVRDSSAISTPAESSPFLAQSNKEANFINSQDTLPSRRPLYKRAWFWVVAIVAIVVVALAVVLPVIFVVVKPGHHHSTSGASSSSSGSSGSTGSGDSGSNSSSPTTTKTGITTGGDGSTVTKDDGTTFVYKNSFGGYSTQISPISPRRCCSSARKVLRSHCGLHCEHTTSLWACSATVQVRNIGAPCGRTTVGVCWTASHTHDLLRAFECRAEAARSTCVVRVCSDWGPHEKMYNFPSRCASVRPRGSARGVFISIRLCASIARALTLDSHTGVSDPANPFDNSARPNSWTPPLNESWTWGVDRINGVNIGGLFVIEPFIVPQLFEQNAGTVDEWTLSVALGDKLQQTIEDHYNTFITEEDIAQIAGAGLNWIRVPIPFWAIEKWDNVGVDANGATVAEPFLARTCWKYILRLLGWARKYGIRVNLDLHTIPGSQNGYNHSGKLGSINWLSGVMGLANAERSLDYIRIVAEFVSQPEWRAVVPMFSMLNEPFLHDIGNNQVQSFYLKAYTMVREITGVGAGNGPMITIHDGFTGPANWAGFLPGADRLALDTHPYFAFDGQQNREPVNITADGDSTQLGGQWPLQACNSWGKSLNDSRSAFGVTMAGEFSNAINDCGLYVNGVGGSARYGAGCEYWQDASGWSDETKQGLLNFALASMDALGDWFFWTWKIGNSTTTNSVQAPLWSYQLGLENGWMPTDPRQALGKCASLGVAPAPFDGTFQSWQTGGAGAGTIAPSATADLVWPPTSITSVPAGSVTALPQYTATGTLSTLPPPTFSATVTASVGNGWFDGADNAPAVTAISGCTYPDAWDADNAQIPLSGCLPAGR</sequence>
<dbReference type="GO" id="GO:0005886">
    <property type="term" value="C:plasma membrane"/>
    <property type="evidence" value="ECO:0007669"/>
    <property type="project" value="UniProtKB-SubCell"/>
</dbReference>
<feature type="transmembrane region" description="Helical" evidence="17">
    <location>
        <begin position="76"/>
        <end position="102"/>
    </location>
</feature>